<dbReference type="InterPro" id="IPR011547">
    <property type="entry name" value="SLC26A/SulP_dom"/>
</dbReference>
<dbReference type="Proteomes" id="UP001497744">
    <property type="component" value="Unassembled WGS sequence"/>
</dbReference>
<feature type="transmembrane region" description="Helical" evidence="6">
    <location>
        <begin position="166"/>
        <end position="186"/>
    </location>
</feature>
<feature type="transmembrane region" description="Helical" evidence="6">
    <location>
        <begin position="477"/>
        <end position="498"/>
    </location>
</feature>
<feature type="transmembrane region" description="Helical" evidence="6">
    <location>
        <begin position="504"/>
        <end position="527"/>
    </location>
</feature>
<evidence type="ECO:0000256" key="4">
    <source>
        <dbReference type="ARBA" id="ARBA00023136"/>
    </source>
</evidence>
<dbReference type="PANTHER" id="PTHR43310:SF1">
    <property type="entry name" value="SULFATE TRANSPORTER YBAR-RELATED"/>
    <property type="match status" value="1"/>
</dbReference>
<proteinExistence type="predicted"/>
<keyword evidence="3 6" id="KW-1133">Transmembrane helix</keyword>
<evidence type="ECO:0000313" key="8">
    <source>
        <dbReference type="EMBL" id="GIX63303.1"/>
    </source>
</evidence>
<feature type="transmembrane region" description="Helical" evidence="6">
    <location>
        <begin position="273"/>
        <end position="294"/>
    </location>
</feature>
<name>A0AAV4LU75_BABCB</name>
<feature type="transmembrane region" description="Helical" evidence="6">
    <location>
        <begin position="338"/>
        <end position="357"/>
    </location>
</feature>
<comment type="caution">
    <text evidence="8">The sequence shown here is derived from an EMBL/GenBank/DDBJ whole genome shotgun (WGS) entry which is preliminary data.</text>
</comment>
<dbReference type="PANTHER" id="PTHR43310">
    <property type="entry name" value="SULFATE TRANSPORTER YBAR-RELATED"/>
    <property type="match status" value="1"/>
</dbReference>
<dbReference type="Pfam" id="PF00916">
    <property type="entry name" value="Sulfate_transp"/>
    <property type="match status" value="1"/>
</dbReference>
<accession>A0AAV4LU75</accession>
<sequence>MEADEQNGPGRVVEREGNTAAVPMRYSADSAVIMRETQNDSSCLTDRPKYSRSAMYDTKDKRVKVIQYEDEDNDVCVRYYDTDNKNEEAGGYNYHDFSHHTWYDYTRTREPVPAPIEKRECDDIFMCLPFYGGFLRSLAKCSSGVVSGWGFTATPREKFRYYITDFINGLLCGMTMLPEIISFSFLAGVPPHIALHGTWIVCICASIFGGAPGIMTGLSGALAAVAGTYALEVVNPTQEQLALHLWGLLIAMFFAGVALLCCSYFHLASISQFLSTSVIIGYSNGLAIVIARAQLHGFLDPKTHQYILGTRLAVAIVYSVIAMLIMQFTEKVPKVGKYLPSALLAVCVVVFIDLVIVKRVDPELKIPTVGDVAFLTTDTALPIMFWTHWQTIKQVPINWGFVTKTVALAGSVVLETLMVNDIIKTLGGSDANSNQQFFGLGIGNMLSALMGSSGGSSMVGISIMNLKAGSKGKESSIAAALFIFIMLAGGFPLLNYIPIPCLCGIMFCVSFHCFKWFSLPMCIVTFLPQAIRNMHPRMKMKITRSDAFIIMAVTVLCNVVVIPVAILAGVVLAAFAYVWESKSKFKVEIYMDNESNIKYYEIEGNIFYASKRMLTRVFTPEEDPQTTVLVLLASTTLFDYTAIETLNSLKAEYSSYEKTLLIKGLSHGCIKKVAKMNHLARHMEHDLVGIETPNLPTVYSRFTQFRAKLQLITGQCSPGESADLRGIEVQAVGGAAAAEEGGPEVEGTAKAAKQEAPDSAV</sequence>
<feature type="transmembrane region" description="Helical" evidence="6">
    <location>
        <begin position="243"/>
        <end position="267"/>
    </location>
</feature>
<evidence type="ECO:0000256" key="6">
    <source>
        <dbReference type="SAM" id="Phobius"/>
    </source>
</evidence>
<dbReference type="RefSeq" id="XP_067715372.1">
    <property type="nucleotide sequence ID" value="XM_067859271.1"/>
</dbReference>
<dbReference type="InterPro" id="IPR036513">
    <property type="entry name" value="STAS_dom_sf"/>
</dbReference>
<evidence type="ECO:0000256" key="2">
    <source>
        <dbReference type="ARBA" id="ARBA00022692"/>
    </source>
</evidence>
<keyword evidence="2 6" id="KW-0812">Transmembrane</keyword>
<reference evidence="8 9" key="1">
    <citation type="submission" date="2021-06" db="EMBL/GenBank/DDBJ databases">
        <title>Genome sequence of Babesia caballi.</title>
        <authorList>
            <person name="Yamagishi J."/>
            <person name="Kidaka T."/>
            <person name="Ochi A."/>
        </authorList>
    </citation>
    <scope>NUCLEOTIDE SEQUENCE [LARGE SCALE GENOMIC DNA]</scope>
    <source>
        <strain evidence="8">USDA-D6B2</strain>
    </source>
</reference>
<feature type="transmembrane region" description="Helical" evidence="6">
    <location>
        <begin position="306"/>
        <end position="326"/>
    </location>
</feature>
<dbReference type="AlphaFoldDB" id="A0AAV4LU75"/>
<organism evidence="8 9">
    <name type="scientific">Babesia caballi</name>
    <dbReference type="NCBI Taxonomy" id="5871"/>
    <lineage>
        <taxon>Eukaryota</taxon>
        <taxon>Sar</taxon>
        <taxon>Alveolata</taxon>
        <taxon>Apicomplexa</taxon>
        <taxon>Aconoidasida</taxon>
        <taxon>Piroplasmida</taxon>
        <taxon>Babesiidae</taxon>
        <taxon>Babesia</taxon>
    </lineage>
</organism>
<dbReference type="InterPro" id="IPR009479">
    <property type="entry name" value="Herpes_U55"/>
</dbReference>
<dbReference type="Gene3D" id="3.30.750.24">
    <property type="entry name" value="STAS domain"/>
    <property type="match status" value="1"/>
</dbReference>
<feature type="transmembrane region" description="Helical" evidence="6">
    <location>
        <begin position="548"/>
        <end position="579"/>
    </location>
</feature>
<evidence type="ECO:0000313" key="9">
    <source>
        <dbReference type="Proteomes" id="UP001497744"/>
    </source>
</evidence>
<keyword evidence="4 6" id="KW-0472">Membrane</keyword>
<gene>
    <name evidence="8" type="ORF">BcabD6B2_27380</name>
</gene>
<dbReference type="GeneID" id="94194784"/>
<protein>
    <submittedName>
        <fullName evidence="8">Inorganic anion antiporter, putative</fullName>
    </submittedName>
</protein>
<dbReference type="InterPro" id="IPR052706">
    <property type="entry name" value="Membrane-Transporter-like"/>
</dbReference>
<feature type="compositionally biased region" description="Basic and acidic residues" evidence="5">
    <location>
        <begin position="752"/>
        <end position="761"/>
    </location>
</feature>
<dbReference type="GO" id="GO:0016020">
    <property type="term" value="C:membrane"/>
    <property type="evidence" value="ECO:0007669"/>
    <property type="project" value="UniProtKB-SubCell"/>
</dbReference>
<feature type="domain" description="SLC26A/SulP transporter" evidence="7">
    <location>
        <begin position="164"/>
        <end position="509"/>
    </location>
</feature>
<dbReference type="Pfam" id="PF06501">
    <property type="entry name" value="Herpes_U55"/>
    <property type="match status" value="1"/>
</dbReference>
<feature type="transmembrane region" description="Helical" evidence="6">
    <location>
        <begin position="198"/>
        <end position="231"/>
    </location>
</feature>
<comment type="subcellular location">
    <subcellularLocation>
        <location evidence="1">Membrane</location>
        <topology evidence="1">Multi-pass membrane protein</topology>
    </subcellularLocation>
</comment>
<evidence type="ECO:0000256" key="1">
    <source>
        <dbReference type="ARBA" id="ARBA00004141"/>
    </source>
</evidence>
<evidence type="ECO:0000259" key="7">
    <source>
        <dbReference type="Pfam" id="PF00916"/>
    </source>
</evidence>
<dbReference type="EMBL" id="BPLF01000002">
    <property type="protein sequence ID" value="GIX63303.1"/>
    <property type="molecule type" value="Genomic_DNA"/>
</dbReference>
<feature type="region of interest" description="Disordered" evidence="5">
    <location>
        <begin position="735"/>
        <end position="761"/>
    </location>
</feature>
<evidence type="ECO:0000256" key="5">
    <source>
        <dbReference type="SAM" id="MobiDB-lite"/>
    </source>
</evidence>
<keyword evidence="9" id="KW-1185">Reference proteome</keyword>
<evidence type="ECO:0000256" key="3">
    <source>
        <dbReference type="ARBA" id="ARBA00022989"/>
    </source>
</evidence>